<dbReference type="GO" id="GO:0003677">
    <property type="term" value="F:DNA binding"/>
    <property type="evidence" value="ECO:0007669"/>
    <property type="project" value="InterPro"/>
</dbReference>
<dbReference type="InterPro" id="IPR011010">
    <property type="entry name" value="DNA_brk_join_enz"/>
</dbReference>
<dbReference type="Gene3D" id="1.10.443.10">
    <property type="entry name" value="Intergrase catalytic core"/>
    <property type="match status" value="1"/>
</dbReference>
<proteinExistence type="predicted"/>
<dbReference type="PANTHER" id="PTHR34605:SF3">
    <property type="entry name" value="P CELL-TYPE AGGLUTINATION PROTEIN MAP4-LIKE-RELATED"/>
    <property type="match status" value="1"/>
</dbReference>
<dbReference type="OrthoDB" id="3254696at2759"/>
<comment type="caution">
    <text evidence="3">The sequence shown here is derived from an EMBL/GenBank/DDBJ whole genome shotgun (WGS) entry which is preliminary data.</text>
</comment>
<protein>
    <recommendedName>
        <fullName evidence="5">Tyr recombinase domain-containing protein</fullName>
    </recommendedName>
</protein>
<accession>A0A0M0JMQ5</accession>
<dbReference type="EMBL" id="JWZX01002667">
    <property type="protein sequence ID" value="KOO27780.1"/>
    <property type="molecule type" value="Genomic_DNA"/>
</dbReference>
<dbReference type="SUPFAM" id="SSF56349">
    <property type="entry name" value="DNA breaking-rejoining enzymes"/>
    <property type="match status" value="1"/>
</dbReference>
<dbReference type="Proteomes" id="UP000037460">
    <property type="component" value="Unassembled WGS sequence"/>
</dbReference>
<sequence>MPVIVELRRATNAARRTFAQCQFGSEYQKYTSIMVAARGEAELVRAFGTARCSCLDQGRVHAKVAAGSDEFGASLSAPAAAYPPKLNSAIAEMLVRATGGQAGAQCTPAEAGTTQALGLHVGSDDPHVLQLDDDKVARSRKRPTFSLRSHTAATPGELSSRPVAQMNAPVATAETCASPVQAAGHPVVRNLNDLLFPSWAKRVTHWRRQMRRCLTLAEYGDWRAARRMRPADLLVPNEAMLPAVRAWEWDLRPWANGLPAVPTVPSSFEGARPATSVNIGQLEREMRPGGDLEHYPDRAILQQLRDGVSDDVPPLTGSFLCGPHTGALQHIELATSKLNAVVDGGWGSAHGNLPYWPMRSDPYGIADETARAGKPKFRLTNDHSWPPAPRGEFASGVIGDATARLQSLNGSMDRSSWPEARLPRVHQVAEAAAVLQTAGARVTAAAVDVVAYYKQFGRQSREWHRNCAVTRDGFIVDERCCFGSAADATKCARASSLLVHRARKALQRFDAAHPSRDPKVVEWLRQRRAAGEALGCSNVEVEERWACLHALGMYIDDAGLVSIDDAVFDRSGAPVMRNGVQLTRAWAHFEILKASLAEMGLETTKEQPPSSVLTLLGVEIDLDTRRMRVSDDKRVKYAERASTVAALTVVGRDEFLGLLGRLNFAATFYPRGRQWLHAPWRAVRAQYRTAADQVVISKAVREQLRLWVAELGKPDHEGVPIGAAEAFPAAASPEVSAIYADAALECAGAGFCAWTVDGDELLYVQGEWSSAERESYLICDLELAASTFGLVALASETTRSFSGGTCWRQGSSGPGGTEMAQSAPSWLTNPRRWLRVAAHEIRALKQAAGLTPAEWQSRREAFVNNALASGLRRQQTGVRWFVKFCVHAKGRAPMTELSQHSPWEEQLEATQLLMDFAVWLAVSRPSGRPIAAKTIGKYLSHVRMWHRQEFFRDIIGDDFGQLKELLKGIARTVTQPPKLERWGVRTQDLAASMQATLNPASAVDSNWFAALTCAFCGLLRAAEFSLQPGEAFDPARHLTRADVTFVTEADGSEYAVIRMRPAKRTGATKTVPLVLGGGGTLLDPVRALRHLFDIDPVPEAQRATTPLFRQGGQRPFTVDQVRGTVKYLMLSLGLDPRKFGAHSLRIGGAMAALSAGLSPAAIRAAGRWASDVYILYTRCNMHSAVQLASVIGSTSFEDTERGVRFADEELLLLPDEMPAIRFDEYLSADMLEDLEDET</sequence>
<name>A0A0M0JMQ5_9EUKA</name>
<evidence type="ECO:0000313" key="3">
    <source>
        <dbReference type="EMBL" id="KOO27780.1"/>
    </source>
</evidence>
<evidence type="ECO:0000256" key="1">
    <source>
        <dbReference type="ARBA" id="ARBA00023172"/>
    </source>
</evidence>
<keyword evidence="4" id="KW-1185">Reference proteome</keyword>
<feature type="region of interest" description="Disordered" evidence="2">
    <location>
        <begin position="804"/>
        <end position="823"/>
    </location>
</feature>
<feature type="region of interest" description="Disordered" evidence="2">
    <location>
        <begin position="139"/>
        <end position="160"/>
    </location>
</feature>
<evidence type="ECO:0008006" key="5">
    <source>
        <dbReference type="Google" id="ProtNLM"/>
    </source>
</evidence>
<dbReference type="GO" id="GO:0015074">
    <property type="term" value="P:DNA integration"/>
    <property type="evidence" value="ECO:0007669"/>
    <property type="project" value="InterPro"/>
</dbReference>
<evidence type="ECO:0000256" key="2">
    <source>
        <dbReference type="SAM" id="MobiDB-lite"/>
    </source>
</evidence>
<reference evidence="4" key="1">
    <citation type="journal article" date="2015" name="PLoS Genet.">
        <title>Genome Sequence and Transcriptome Analyses of Chrysochromulina tobin: Metabolic Tools for Enhanced Algal Fitness in the Prominent Order Prymnesiales (Haptophyceae).</title>
        <authorList>
            <person name="Hovde B.T."/>
            <person name="Deodato C.R."/>
            <person name="Hunsperger H.M."/>
            <person name="Ryken S.A."/>
            <person name="Yost W."/>
            <person name="Jha R.K."/>
            <person name="Patterson J."/>
            <person name="Monnat R.J. Jr."/>
            <person name="Barlow S.B."/>
            <person name="Starkenburg S.R."/>
            <person name="Cattolico R.A."/>
        </authorList>
    </citation>
    <scope>NUCLEOTIDE SEQUENCE</scope>
    <source>
        <strain evidence="4">CCMP291</strain>
    </source>
</reference>
<organism evidence="3 4">
    <name type="scientific">Chrysochromulina tobinii</name>
    <dbReference type="NCBI Taxonomy" id="1460289"/>
    <lineage>
        <taxon>Eukaryota</taxon>
        <taxon>Haptista</taxon>
        <taxon>Haptophyta</taxon>
        <taxon>Prymnesiophyceae</taxon>
        <taxon>Prymnesiales</taxon>
        <taxon>Chrysochromulinaceae</taxon>
        <taxon>Chrysochromulina</taxon>
    </lineage>
</organism>
<keyword evidence="1" id="KW-0233">DNA recombination</keyword>
<dbReference type="PANTHER" id="PTHR34605">
    <property type="entry name" value="PHAGE_INTEGRASE DOMAIN-CONTAINING PROTEIN"/>
    <property type="match status" value="1"/>
</dbReference>
<dbReference type="GO" id="GO:0006310">
    <property type="term" value="P:DNA recombination"/>
    <property type="evidence" value="ECO:0007669"/>
    <property type="project" value="UniProtKB-KW"/>
</dbReference>
<dbReference type="InterPro" id="IPR052925">
    <property type="entry name" value="Phage_Integrase-like_Recomb"/>
</dbReference>
<evidence type="ECO:0000313" key="4">
    <source>
        <dbReference type="Proteomes" id="UP000037460"/>
    </source>
</evidence>
<dbReference type="InterPro" id="IPR013762">
    <property type="entry name" value="Integrase-like_cat_sf"/>
</dbReference>
<gene>
    <name evidence="3" type="ORF">Ctob_011793</name>
</gene>
<dbReference type="AlphaFoldDB" id="A0A0M0JMQ5"/>